<organism evidence="2 3">
    <name type="scientific">Diplocarpon coronariae</name>
    <dbReference type="NCBI Taxonomy" id="2795749"/>
    <lineage>
        <taxon>Eukaryota</taxon>
        <taxon>Fungi</taxon>
        <taxon>Dikarya</taxon>
        <taxon>Ascomycota</taxon>
        <taxon>Pezizomycotina</taxon>
        <taxon>Leotiomycetes</taxon>
        <taxon>Helotiales</taxon>
        <taxon>Drepanopezizaceae</taxon>
        <taxon>Diplocarpon</taxon>
    </lineage>
</organism>
<dbReference type="InParanoid" id="A0A218ZGZ6"/>
<keyword evidence="3" id="KW-1185">Reference proteome</keyword>
<evidence type="ECO:0000313" key="2">
    <source>
        <dbReference type="EMBL" id="OWP07034.1"/>
    </source>
</evidence>
<name>A0A218ZGZ6_9HELO</name>
<dbReference type="AlphaFoldDB" id="A0A218ZGZ6"/>
<evidence type="ECO:0000313" key="3">
    <source>
        <dbReference type="Proteomes" id="UP000242519"/>
    </source>
</evidence>
<proteinExistence type="predicted"/>
<feature type="compositionally biased region" description="Polar residues" evidence="1">
    <location>
        <begin position="258"/>
        <end position="267"/>
    </location>
</feature>
<sequence>MSDNEIPLPVAYTHIRIQVYLLNALNVFDPAGLFQQSIERPIDQSITQQYYPPTCATVTIGPDPAIFIDSLVTGHVFFQEDARFTLFFASPQQWQQRLKLEIANGPYGVFSTFSWVQADTPYSSRGIPGQFDLAQSTGTHVHGSARRGLEMRFLKNIKGWVEDAVDVARDLHHRLRESHRQRKAEKARWARAKACAARSPLVFYDYDSNSDHQSRVDQEAAGSLYHRGDDQQPAQSGNEEGQLHRAVPVEPEERQDAEIQTGQQLEQPVTRHGDMSEGQQNGQVSASQQEEQLAIGHQEAPEPQRKGQSSVGRRQEQRTRDHSGPRDEQNGHSPGLPASRKLYDHQAGIETRLHSQRQAAEQAGRNRSTEIPQLRIPVQSSASLAAGRSGPPSPLKTPEARTTEKEAEEGYLRFA</sequence>
<feature type="compositionally biased region" description="Basic and acidic residues" evidence="1">
    <location>
        <begin position="313"/>
        <end position="330"/>
    </location>
</feature>
<protein>
    <submittedName>
        <fullName evidence="2">Subunit of the THO complex</fullName>
    </submittedName>
</protein>
<gene>
    <name evidence="2" type="ORF">B2J93_7768</name>
</gene>
<dbReference type="EMBL" id="MZNU01000022">
    <property type="protein sequence ID" value="OWP07034.1"/>
    <property type="molecule type" value="Genomic_DNA"/>
</dbReference>
<dbReference type="Proteomes" id="UP000242519">
    <property type="component" value="Unassembled WGS sequence"/>
</dbReference>
<evidence type="ECO:0000256" key="1">
    <source>
        <dbReference type="SAM" id="MobiDB-lite"/>
    </source>
</evidence>
<comment type="caution">
    <text evidence="2">The sequence shown here is derived from an EMBL/GenBank/DDBJ whole genome shotgun (WGS) entry which is preliminary data.</text>
</comment>
<reference evidence="2 3" key="1">
    <citation type="submission" date="2017-04" db="EMBL/GenBank/DDBJ databases">
        <title>Draft genome sequence of Marssonina coronaria NL1: causal agent of apple blotch.</title>
        <authorList>
            <person name="Cheng Q."/>
        </authorList>
    </citation>
    <scope>NUCLEOTIDE SEQUENCE [LARGE SCALE GENOMIC DNA]</scope>
    <source>
        <strain evidence="2 3">NL1</strain>
    </source>
</reference>
<feature type="compositionally biased region" description="Basic and acidic residues" evidence="1">
    <location>
        <begin position="398"/>
        <end position="415"/>
    </location>
</feature>
<feature type="region of interest" description="Disordered" evidence="1">
    <location>
        <begin position="251"/>
        <end position="415"/>
    </location>
</feature>
<accession>A0A218ZGZ6</accession>
<feature type="compositionally biased region" description="Polar residues" evidence="1">
    <location>
        <begin position="277"/>
        <end position="291"/>
    </location>
</feature>